<proteinExistence type="predicted"/>
<accession>A0A8J3QXM2</accession>
<dbReference type="RefSeq" id="WP_203921244.1">
    <property type="nucleotide sequence ID" value="NZ_BONZ01000056.1"/>
</dbReference>
<keyword evidence="2" id="KW-1185">Reference proteome</keyword>
<dbReference type="EMBL" id="BONZ01000056">
    <property type="protein sequence ID" value="GIH17708.1"/>
    <property type="molecule type" value="Genomic_DNA"/>
</dbReference>
<evidence type="ECO:0000313" key="1">
    <source>
        <dbReference type="EMBL" id="GIH17708.1"/>
    </source>
</evidence>
<protein>
    <recommendedName>
        <fullName evidence="3">PRC-barrel domain-containing protein</fullName>
    </recommendedName>
</protein>
<sequence length="115" mass="12597">MQDMGPPIAYLGLRRGTPVFDRDGNRLGVMEHVLADERSDIFHGLIVGAESPLPRYAFVDADQIAELHEGGVLLAAGGEELHDVNEPTGTGEASIEDGKMRARIEEAREWVGRHH</sequence>
<name>A0A8J3QXM2_9ACTN</name>
<gene>
    <name evidence="1" type="ORF">Raf01_58800</name>
</gene>
<organism evidence="1 2">
    <name type="scientific">Rugosimonospora africana</name>
    <dbReference type="NCBI Taxonomy" id="556532"/>
    <lineage>
        <taxon>Bacteria</taxon>
        <taxon>Bacillati</taxon>
        <taxon>Actinomycetota</taxon>
        <taxon>Actinomycetes</taxon>
        <taxon>Micromonosporales</taxon>
        <taxon>Micromonosporaceae</taxon>
        <taxon>Rugosimonospora</taxon>
    </lineage>
</organism>
<evidence type="ECO:0008006" key="3">
    <source>
        <dbReference type="Google" id="ProtNLM"/>
    </source>
</evidence>
<reference evidence="1" key="1">
    <citation type="submission" date="2021-01" db="EMBL/GenBank/DDBJ databases">
        <title>Whole genome shotgun sequence of Rugosimonospora africana NBRC 104875.</title>
        <authorList>
            <person name="Komaki H."/>
            <person name="Tamura T."/>
        </authorList>
    </citation>
    <scope>NUCLEOTIDE SEQUENCE</scope>
    <source>
        <strain evidence="1">NBRC 104875</strain>
    </source>
</reference>
<dbReference type="AlphaFoldDB" id="A0A8J3QXM2"/>
<comment type="caution">
    <text evidence="1">The sequence shown here is derived from an EMBL/GenBank/DDBJ whole genome shotgun (WGS) entry which is preliminary data.</text>
</comment>
<dbReference type="Proteomes" id="UP000642748">
    <property type="component" value="Unassembled WGS sequence"/>
</dbReference>
<evidence type="ECO:0000313" key="2">
    <source>
        <dbReference type="Proteomes" id="UP000642748"/>
    </source>
</evidence>